<accession>A0AC35ERY8</accession>
<evidence type="ECO:0000313" key="2">
    <source>
        <dbReference type="WBParaSite" id="PS1159_v2.g10253.t1"/>
    </source>
</evidence>
<name>A0AC35ERY8_9BILA</name>
<dbReference type="Proteomes" id="UP000887580">
    <property type="component" value="Unplaced"/>
</dbReference>
<protein>
    <submittedName>
        <fullName evidence="2">Exoribonuclease phosphorolytic domain-containing protein</fullName>
    </submittedName>
</protein>
<reference evidence="2" key="1">
    <citation type="submission" date="2022-11" db="UniProtKB">
        <authorList>
            <consortium name="WormBaseParasite"/>
        </authorList>
    </citation>
    <scope>IDENTIFICATION</scope>
</reference>
<organism evidence="1 2">
    <name type="scientific">Panagrolaimus sp. PS1159</name>
    <dbReference type="NCBI Taxonomy" id="55785"/>
    <lineage>
        <taxon>Eukaryota</taxon>
        <taxon>Metazoa</taxon>
        <taxon>Ecdysozoa</taxon>
        <taxon>Nematoda</taxon>
        <taxon>Chromadorea</taxon>
        <taxon>Rhabditida</taxon>
        <taxon>Tylenchina</taxon>
        <taxon>Panagrolaimomorpha</taxon>
        <taxon>Panagrolaimoidea</taxon>
        <taxon>Panagrolaimidae</taxon>
        <taxon>Panagrolaimus</taxon>
    </lineage>
</organism>
<evidence type="ECO:0000313" key="1">
    <source>
        <dbReference type="Proteomes" id="UP000887580"/>
    </source>
</evidence>
<dbReference type="WBParaSite" id="PS1159_v2.g10253.t1">
    <property type="protein sequence ID" value="PS1159_v2.g10253.t1"/>
    <property type="gene ID" value="PS1159_v2.g10253"/>
</dbReference>
<proteinExistence type="predicted"/>
<sequence>MEIDDSAATVFVSTFDYSDSDTSLHYIQNETEVLCCINGPGELPMAKRINDRLAVSVIYYMENGASTSSNELEEFANIMIDRLSHPRAGLSINVLQMRNNGSRLSTALNAVSLALLDTAIPFDVLFAGVEVALLSDNSIAVNPTTSVEEKAVATALIVFSLVENELKVCGFRSHGSMTPDFYRGAVESAKPAAKEVFEYFRKTMNVRLMNTSTL</sequence>